<keyword evidence="1" id="KW-1133">Transmembrane helix</keyword>
<feature type="transmembrane region" description="Helical" evidence="1">
    <location>
        <begin position="13"/>
        <end position="36"/>
    </location>
</feature>
<keyword evidence="1" id="KW-0812">Transmembrane</keyword>
<dbReference type="OrthoDB" id="3243429at2759"/>
<dbReference type="Pfam" id="PF25597">
    <property type="entry name" value="SH3_retrovirus"/>
    <property type="match status" value="1"/>
</dbReference>
<evidence type="ECO:0000256" key="1">
    <source>
        <dbReference type="SAM" id="Phobius"/>
    </source>
</evidence>
<reference evidence="3 4" key="1">
    <citation type="journal article" date="2016" name="Mol. Biol. Evol.">
        <title>Comparative Genomics of Early-Diverging Mushroom-Forming Fungi Provides Insights into the Origins of Lignocellulose Decay Capabilities.</title>
        <authorList>
            <person name="Nagy L.G."/>
            <person name="Riley R."/>
            <person name="Tritt A."/>
            <person name="Adam C."/>
            <person name="Daum C."/>
            <person name="Floudas D."/>
            <person name="Sun H."/>
            <person name="Yadav J.S."/>
            <person name="Pangilinan J."/>
            <person name="Larsson K.H."/>
            <person name="Matsuura K."/>
            <person name="Barry K."/>
            <person name="Labutti K."/>
            <person name="Kuo R."/>
            <person name="Ohm R.A."/>
            <person name="Bhattacharya S.S."/>
            <person name="Shirouzu T."/>
            <person name="Yoshinaga Y."/>
            <person name="Martin F.M."/>
            <person name="Grigoriev I.V."/>
            <person name="Hibbett D.S."/>
        </authorList>
    </citation>
    <scope>NUCLEOTIDE SEQUENCE [LARGE SCALE GENOMIC DNA]</scope>
    <source>
        <strain evidence="3 4">HHB14362 ss-1</strain>
    </source>
</reference>
<feature type="non-terminal residue" evidence="3">
    <location>
        <position position="117"/>
    </location>
</feature>
<keyword evidence="1" id="KW-0472">Membrane</keyword>
<organism evidence="3 4">
    <name type="scientific">Neolentinus lepideus HHB14362 ss-1</name>
    <dbReference type="NCBI Taxonomy" id="1314782"/>
    <lineage>
        <taxon>Eukaryota</taxon>
        <taxon>Fungi</taxon>
        <taxon>Dikarya</taxon>
        <taxon>Basidiomycota</taxon>
        <taxon>Agaricomycotina</taxon>
        <taxon>Agaricomycetes</taxon>
        <taxon>Gloeophyllales</taxon>
        <taxon>Gloeophyllaceae</taxon>
        <taxon>Neolentinus</taxon>
    </lineage>
</organism>
<keyword evidence="4" id="KW-1185">Reference proteome</keyword>
<dbReference type="AlphaFoldDB" id="A0A165MLD0"/>
<feature type="non-terminal residue" evidence="3">
    <location>
        <position position="1"/>
    </location>
</feature>
<sequence>TAVLFEAKVPASFWTYVVCCFVHVHNCILCSALSGVIPYSLWKKGKKLDVSYFWVFGSLTYVLICKKQHKALQPHTRCIFVGYAPGTRAWTFWDPVEHKFFNSSNAVFDEHCFPGNA</sequence>
<gene>
    <name evidence="3" type="ORF">NEOLEDRAFT_1037988</name>
</gene>
<evidence type="ECO:0000313" key="4">
    <source>
        <dbReference type="Proteomes" id="UP000076761"/>
    </source>
</evidence>
<dbReference type="EMBL" id="KV425678">
    <property type="protein sequence ID" value="KZT18486.1"/>
    <property type="molecule type" value="Genomic_DNA"/>
</dbReference>
<evidence type="ECO:0000259" key="2">
    <source>
        <dbReference type="Pfam" id="PF25597"/>
    </source>
</evidence>
<dbReference type="STRING" id="1314782.A0A165MLD0"/>
<feature type="transmembrane region" description="Helical" evidence="1">
    <location>
        <begin position="48"/>
        <end position="64"/>
    </location>
</feature>
<feature type="domain" description="Retroviral polymerase SH3-like" evidence="2">
    <location>
        <begin position="58"/>
        <end position="115"/>
    </location>
</feature>
<proteinExistence type="predicted"/>
<accession>A0A165MLD0</accession>
<name>A0A165MLD0_9AGAM</name>
<evidence type="ECO:0000313" key="3">
    <source>
        <dbReference type="EMBL" id="KZT18486.1"/>
    </source>
</evidence>
<dbReference type="InParanoid" id="A0A165MLD0"/>
<dbReference type="Proteomes" id="UP000076761">
    <property type="component" value="Unassembled WGS sequence"/>
</dbReference>
<dbReference type="InterPro" id="IPR057670">
    <property type="entry name" value="SH3_retrovirus"/>
</dbReference>
<protein>
    <recommendedName>
        <fullName evidence="2">Retroviral polymerase SH3-like domain-containing protein</fullName>
    </recommendedName>
</protein>